<reference evidence="1 2" key="2">
    <citation type="journal article" date="2020" name="Int. J. Syst. Evol. Microbiol.">
        <title>Leptospira yasudae sp. nov. and Leptospira stimsonii sp. nov., two new species of the pathogenic group isolated from environmental sources.</title>
        <authorList>
            <person name="Casanovas-Massana A."/>
            <person name="Hamond C."/>
            <person name="Santos L.A."/>
            <person name="de Oliveira D."/>
            <person name="Hacker K.P."/>
            <person name="Balassiano I."/>
            <person name="Costa F."/>
            <person name="Medeiros M.A."/>
            <person name="Reis M.G."/>
            <person name="Ko A.I."/>
            <person name="Wunder E.A."/>
        </authorList>
    </citation>
    <scope>NUCLEOTIDE SEQUENCE [LARGE SCALE GENOMIC DNA]</scope>
    <source>
        <strain evidence="1 2">B21</strain>
    </source>
</reference>
<proteinExistence type="predicted"/>
<keyword evidence="2" id="KW-1185">Reference proteome</keyword>
<protein>
    <recommendedName>
        <fullName evidence="3">Lipoprotein</fullName>
    </recommendedName>
</protein>
<evidence type="ECO:0000313" key="2">
    <source>
        <dbReference type="Proteomes" id="UP000285569"/>
    </source>
</evidence>
<reference evidence="2" key="1">
    <citation type="submission" date="2018-05" db="EMBL/GenBank/DDBJ databases">
        <title>Leptospira yasudae sp. nov. and Leptospira stimsonii sp. nov., two pathogenic species of the genus Leptospira isolated from environmental sources.</title>
        <authorList>
            <person name="Casanovas-Massana A."/>
            <person name="Hamond C."/>
            <person name="Santos L.A."/>
            <person name="Hacker K.P."/>
            <person name="Balassiano I."/>
            <person name="Medeiros M.A."/>
            <person name="Reis M.G."/>
            <person name="Ko A.I."/>
            <person name="Wunder E.A."/>
        </authorList>
    </citation>
    <scope>NUCLEOTIDE SEQUENCE [LARGE SCALE GENOMIC DNA]</scope>
    <source>
        <strain evidence="2">B21</strain>
    </source>
</reference>
<evidence type="ECO:0008006" key="3">
    <source>
        <dbReference type="Google" id="ProtNLM"/>
    </source>
</evidence>
<accession>A0ABX9LXA2</accession>
<evidence type="ECO:0000313" key="1">
    <source>
        <dbReference type="EMBL" id="RHX77482.1"/>
    </source>
</evidence>
<dbReference type="RefSeq" id="WP_118957979.1">
    <property type="nucleotide sequence ID" value="NZ_QHCR01000015.1"/>
</dbReference>
<sequence>MQKLNLVYLLIGLCFCFESCLYSVKPKYKIEKFETHARPKAEMGFVNEDPRGAKAILSGVIDFIEYSANDKEKIRISIAGGGGEKENDFGKIGLINFCVLIPCWKPMSYSISVLYSVDGEKKKEEHFTEEQTLWIWSPLVLYNIFTLSSEKTEFEKNNFSRVLEKIAPNIAKSILAIENENKTIIDDRKLKTQKELSEWEKVNKKSIRNVVHYLESANEGEIRNQAENYLNNVLDKKVQTYLVNRYPFVKPFLKSAVLFPDGSDARELLFFQILSRLVLERDSQTGFRQEVKLYQKDGKIIWEIEDQGETNLLYFFPYKNNITLEKISRKSNLIEMTLNLNAAQYGEGVFRAAALFGKYSQYPLWKDLDIDFLDSFK</sequence>
<dbReference type="Proteomes" id="UP000285569">
    <property type="component" value="Unassembled WGS sequence"/>
</dbReference>
<gene>
    <name evidence="1" type="ORF">DLM77_20890</name>
</gene>
<name>A0ABX9LXA2_9LEPT</name>
<dbReference type="EMBL" id="QHCR01000015">
    <property type="protein sequence ID" value="RHX77482.1"/>
    <property type="molecule type" value="Genomic_DNA"/>
</dbReference>
<organism evidence="1 2">
    <name type="scientific">Leptospira yasudae</name>
    <dbReference type="NCBI Taxonomy" id="2202201"/>
    <lineage>
        <taxon>Bacteria</taxon>
        <taxon>Pseudomonadati</taxon>
        <taxon>Spirochaetota</taxon>
        <taxon>Spirochaetia</taxon>
        <taxon>Leptospirales</taxon>
        <taxon>Leptospiraceae</taxon>
        <taxon>Leptospira</taxon>
    </lineage>
</organism>
<comment type="caution">
    <text evidence="1">The sequence shown here is derived from an EMBL/GenBank/DDBJ whole genome shotgun (WGS) entry which is preliminary data.</text>
</comment>